<organism evidence="1 2">
    <name type="scientific">Lithospermum erythrorhizon</name>
    <name type="common">Purple gromwell</name>
    <name type="synonym">Lithospermum officinale var. erythrorhizon</name>
    <dbReference type="NCBI Taxonomy" id="34254"/>
    <lineage>
        <taxon>Eukaryota</taxon>
        <taxon>Viridiplantae</taxon>
        <taxon>Streptophyta</taxon>
        <taxon>Embryophyta</taxon>
        <taxon>Tracheophyta</taxon>
        <taxon>Spermatophyta</taxon>
        <taxon>Magnoliopsida</taxon>
        <taxon>eudicotyledons</taxon>
        <taxon>Gunneridae</taxon>
        <taxon>Pentapetalae</taxon>
        <taxon>asterids</taxon>
        <taxon>lamiids</taxon>
        <taxon>Boraginales</taxon>
        <taxon>Boraginaceae</taxon>
        <taxon>Boraginoideae</taxon>
        <taxon>Lithospermeae</taxon>
        <taxon>Lithospermum</taxon>
    </lineage>
</organism>
<sequence length="137" mass="15331">MLKFRGVCDVDMDVGVQGNDTVGGDNDVDVHDGVVGFFEAQDVVESDRVDVGLDNMNDDGFTMDGVYDDLFNDEGPNLAHGSKEEDVYEDSDQLHELVDHDCEDTGSSWPIEYNKNVHRDNPVLILERPSSWCIIFM</sequence>
<dbReference type="EMBL" id="BAABME010004018">
    <property type="protein sequence ID" value="GAA0160880.1"/>
    <property type="molecule type" value="Genomic_DNA"/>
</dbReference>
<reference evidence="1 2" key="1">
    <citation type="submission" date="2024-01" db="EMBL/GenBank/DDBJ databases">
        <title>The complete chloroplast genome sequence of Lithospermum erythrorhizon: insights into the phylogenetic relationship among Boraginaceae species and the maternal lineages of purple gromwells.</title>
        <authorList>
            <person name="Okada T."/>
            <person name="Watanabe K."/>
        </authorList>
    </citation>
    <scope>NUCLEOTIDE SEQUENCE [LARGE SCALE GENOMIC DNA]</scope>
</reference>
<evidence type="ECO:0000313" key="2">
    <source>
        <dbReference type="Proteomes" id="UP001454036"/>
    </source>
</evidence>
<name>A0AAV3QE18_LITER</name>
<dbReference type="Proteomes" id="UP001454036">
    <property type="component" value="Unassembled WGS sequence"/>
</dbReference>
<keyword evidence="2" id="KW-1185">Reference proteome</keyword>
<dbReference type="AlphaFoldDB" id="A0AAV3QE18"/>
<accession>A0AAV3QE18</accession>
<proteinExistence type="predicted"/>
<gene>
    <name evidence="1" type="ORF">LIER_17329</name>
</gene>
<evidence type="ECO:0000313" key="1">
    <source>
        <dbReference type="EMBL" id="GAA0160880.1"/>
    </source>
</evidence>
<protein>
    <submittedName>
        <fullName evidence="1">Uncharacterized protein</fullName>
    </submittedName>
</protein>
<comment type="caution">
    <text evidence="1">The sequence shown here is derived from an EMBL/GenBank/DDBJ whole genome shotgun (WGS) entry which is preliminary data.</text>
</comment>